<protein>
    <submittedName>
        <fullName evidence="2">Lantibiotic dehydratase</fullName>
    </submittedName>
</protein>
<accession>A0ABU5R2L5</accession>
<dbReference type="InterPro" id="IPR006827">
    <property type="entry name" value="Lant_deHydtase_N"/>
</dbReference>
<gene>
    <name evidence="2" type="ORF">VA596_12975</name>
</gene>
<dbReference type="Pfam" id="PF04738">
    <property type="entry name" value="Lant_dehydr_N"/>
    <property type="match status" value="2"/>
</dbReference>
<sequence>MADDLLLPGGEWRLWPQFALRGPGFPAAGVLAMAPAGLAEAADKFRAGTALTGAAWTEFTGQFGTAVAESTRALQGFASRPAFRTAVAWQNPAVLGRGVGLFLGWDPAADGRTSKRREREELVAHYWQRFCVKNDTIGFFGPVGWGRWDTGRRGLAVDPGQGLVSNTEVFFASWAIDALAKTVDADPAVRPWVPPRRVPFVRAAGDLVHVPGRPPQEATSRERELLRLCDGTRDLAALAAAVSAPAEDVRADLETLVARRWLVWRLEVPLDAHPERHLRTALTRIGDEPARTRALAMLDALEQGRDRVAAAGLDADELSAAMTALETEFAALTQVAAQRAKSARTAPGRALVYADCRRSATASVGTAVLDELAPLGLCLTAARWMTGRFAEAASANLRRAYDRLRARQDRVDLGSLWLECLPAPYGESVADITAIQAELRRRWAEVLDLPGDARRVHRTSAELADRVGTAFPRPEHGWALSRYASPDLLVVADDADAVERGEFELVLGELHVAMNTVGHSLFVRQHPEPAELHAQNARDYPGPRLIPMLPKAAPPRISARGQHALVRPEDYHVALVDYTGDPHRPRTVFGADAVIEDRDGRLVAVLPDGAEFDALDGFCSALTNRVIDRFALVPDGDHTPRITIDRLIVARETWRRAAATLDFATDTDEARRFVRARQWREELELPRFVFVVSPTEPRPFYVDFDSPVYVNILAKAVRRLARQDPEARLTITEMLPNPDRTWLTDDTGATYTAELRLIVVDGAR</sequence>
<dbReference type="RefSeq" id="WP_323326607.1">
    <property type="nucleotide sequence ID" value="NZ_JAYFSI010000002.1"/>
</dbReference>
<dbReference type="Proteomes" id="UP001304298">
    <property type="component" value="Unassembled WGS sequence"/>
</dbReference>
<organism evidence="2 3">
    <name type="scientific">Amycolatopsis heterodermiae</name>
    <dbReference type="NCBI Taxonomy" id="3110235"/>
    <lineage>
        <taxon>Bacteria</taxon>
        <taxon>Bacillati</taxon>
        <taxon>Actinomycetota</taxon>
        <taxon>Actinomycetes</taxon>
        <taxon>Pseudonocardiales</taxon>
        <taxon>Pseudonocardiaceae</taxon>
        <taxon>Amycolatopsis</taxon>
    </lineage>
</organism>
<comment type="caution">
    <text evidence="2">The sequence shown here is derived from an EMBL/GenBank/DDBJ whole genome shotgun (WGS) entry which is preliminary data.</text>
</comment>
<feature type="domain" description="Lantibiotic dehydratase N-terminal" evidence="1">
    <location>
        <begin position="80"/>
        <end position="605"/>
    </location>
</feature>
<evidence type="ECO:0000313" key="2">
    <source>
        <dbReference type="EMBL" id="MEA5360452.1"/>
    </source>
</evidence>
<keyword evidence="3" id="KW-1185">Reference proteome</keyword>
<name>A0ABU5R2L5_9PSEU</name>
<evidence type="ECO:0000259" key="1">
    <source>
        <dbReference type="Pfam" id="PF04738"/>
    </source>
</evidence>
<feature type="domain" description="Lantibiotic dehydratase N-terminal" evidence="1">
    <location>
        <begin position="632"/>
        <end position="713"/>
    </location>
</feature>
<reference evidence="2 3" key="1">
    <citation type="submission" date="2023-12" db="EMBL/GenBank/DDBJ databases">
        <title>Amycolatopsis sp. V23-08.</title>
        <authorList>
            <person name="Somphong A."/>
        </authorList>
    </citation>
    <scope>NUCLEOTIDE SEQUENCE [LARGE SCALE GENOMIC DNA]</scope>
    <source>
        <strain evidence="2 3">V23-08</strain>
    </source>
</reference>
<proteinExistence type="predicted"/>
<evidence type="ECO:0000313" key="3">
    <source>
        <dbReference type="Proteomes" id="UP001304298"/>
    </source>
</evidence>
<dbReference type="EMBL" id="JAYFSI010000002">
    <property type="protein sequence ID" value="MEA5360452.1"/>
    <property type="molecule type" value="Genomic_DNA"/>
</dbReference>